<dbReference type="AlphaFoldDB" id="A0A2W7IT25"/>
<dbReference type="PROSITE" id="PS50042">
    <property type="entry name" value="CNMP_BINDING_3"/>
    <property type="match status" value="1"/>
</dbReference>
<comment type="caution">
    <text evidence="2">The sequence shown here is derived from an EMBL/GenBank/DDBJ whole genome shotgun (WGS) entry which is preliminary data.</text>
</comment>
<dbReference type="InterPro" id="IPR014710">
    <property type="entry name" value="RmlC-like_jellyroll"/>
</dbReference>
<accession>A0A2W7IT25</accession>
<evidence type="ECO:0000259" key="1">
    <source>
        <dbReference type="PROSITE" id="PS50042"/>
    </source>
</evidence>
<dbReference type="InterPro" id="IPR000595">
    <property type="entry name" value="cNMP-bd_dom"/>
</dbReference>
<organism evidence="2 3">
    <name type="scientific">Mesonia algae</name>
    <dbReference type="NCBI Taxonomy" id="213248"/>
    <lineage>
        <taxon>Bacteria</taxon>
        <taxon>Pseudomonadati</taxon>
        <taxon>Bacteroidota</taxon>
        <taxon>Flavobacteriia</taxon>
        <taxon>Flavobacteriales</taxon>
        <taxon>Flavobacteriaceae</taxon>
        <taxon>Mesonia</taxon>
    </lineage>
</organism>
<dbReference type="Pfam" id="PF00027">
    <property type="entry name" value="cNMP_binding"/>
    <property type="match status" value="1"/>
</dbReference>
<dbReference type="Proteomes" id="UP000249542">
    <property type="component" value="Unassembled WGS sequence"/>
</dbReference>
<proteinExistence type="predicted"/>
<reference evidence="2 3" key="1">
    <citation type="submission" date="2018-06" db="EMBL/GenBank/DDBJ databases">
        <title>Genomic Encyclopedia of Archaeal and Bacterial Type Strains, Phase II (KMG-II): from individual species to whole genera.</title>
        <authorList>
            <person name="Goeker M."/>
        </authorList>
    </citation>
    <scope>NUCLEOTIDE SEQUENCE [LARGE SCALE GENOMIC DNA]</scope>
    <source>
        <strain evidence="2 3">DSM 15361</strain>
    </source>
</reference>
<dbReference type="RefSeq" id="WP_111540266.1">
    <property type="nucleotide sequence ID" value="NZ_QKYV01000002.1"/>
</dbReference>
<dbReference type="EMBL" id="QKYV01000002">
    <property type="protein sequence ID" value="PZW42617.1"/>
    <property type="molecule type" value="Genomic_DNA"/>
</dbReference>
<evidence type="ECO:0000313" key="3">
    <source>
        <dbReference type="Proteomes" id="UP000249542"/>
    </source>
</evidence>
<sequence>MNDFILFIQQYIHLSSEAETDIRNLSLIQNAPKGEVILREGEICERIYFISKGTVRTYHYQNGKDITYWIYPDTMMITSWHSYMLRKPSSEYLETTEEAVLISISYNQWQELYLKHPVLERFGRLILEEQMALIDDFFKGYYFLSAKEKYALLTNVFPTITQRANLGHIASMLGISQETLSRIRGK</sequence>
<feature type="domain" description="Cyclic nucleotide-binding" evidence="1">
    <location>
        <begin position="10"/>
        <end position="58"/>
    </location>
</feature>
<dbReference type="Gene3D" id="2.60.120.10">
    <property type="entry name" value="Jelly Rolls"/>
    <property type="match status" value="1"/>
</dbReference>
<evidence type="ECO:0000313" key="2">
    <source>
        <dbReference type="EMBL" id="PZW42617.1"/>
    </source>
</evidence>
<dbReference type="SUPFAM" id="SSF51206">
    <property type="entry name" value="cAMP-binding domain-like"/>
    <property type="match status" value="1"/>
</dbReference>
<name>A0A2W7IT25_9FLAO</name>
<gene>
    <name evidence="2" type="ORF">LX95_00933</name>
</gene>
<keyword evidence="3" id="KW-1185">Reference proteome</keyword>
<dbReference type="CDD" id="cd00038">
    <property type="entry name" value="CAP_ED"/>
    <property type="match status" value="1"/>
</dbReference>
<protein>
    <submittedName>
        <fullName evidence="2">CRP-like cAMP-binding protein</fullName>
    </submittedName>
</protein>
<dbReference type="InterPro" id="IPR018490">
    <property type="entry name" value="cNMP-bd_dom_sf"/>
</dbReference>